<comment type="similarity">
    <text evidence="7">Belongs to the snail C2H2-type zinc-finger protein family.</text>
</comment>
<dbReference type="FunFam" id="3.30.160.60:FF:000688">
    <property type="entry name" value="zinc finger protein 197 isoform X1"/>
    <property type="match status" value="1"/>
</dbReference>
<dbReference type="Gene3D" id="3.30.160.60">
    <property type="entry name" value="Classic Zinc Finger"/>
    <property type="match status" value="4"/>
</dbReference>
<reference evidence="10" key="1">
    <citation type="submission" date="2021-05" db="EMBL/GenBank/DDBJ databases">
        <authorList>
            <person name="Alioto T."/>
            <person name="Alioto T."/>
            <person name="Gomez Garrido J."/>
        </authorList>
    </citation>
    <scope>NUCLEOTIDE SEQUENCE</scope>
</reference>
<evidence type="ECO:0000259" key="9">
    <source>
        <dbReference type="PROSITE" id="PS50157"/>
    </source>
</evidence>
<dbReference type="PROSITE" id="PS50157">
    <property type="entry name" value="ZINC_FINGER_C2H2_2"/>
    <property type="match status" value="3"/>
</dbReference>
<dbReference type="EMBL" id="HBUF01312572">
    <property type="protein sequence ID" value="CAG6693452.1"/>
    <property type="molecule type" value="Transcribed_RNA"/>
</dbReference>
<proteinExistence type="inferred from homology"/>
<dbReference type="PANTHER" id="PTHR24388:SF104">
    <property type="entry name" value="AT-RICH BINDING PROTEIN-RELATED"/>
    <property type="match status" value="1"/>
</dbReference>
<keyword evidence="3" id="KW-0677">Repeat</keyword>
<keyword evidence="2" id="KW-0479">Metal-binding</keyword>
<comment type="subcellular location">
    <subcellularLocation>
        <location evidence="1">Nucleus</location>
    </subcellularLocation>
</comment>
<dbReference type="GO" id="GO:0000978">
    <property type="term" value="F:RNA polymerase II cis-regulatory region sequence-specific DNA binding"/>
    <property type="evidence" value="ECO:0007669"/>
    <property type="project" value="TreeGrafter"/>
</dbReference>
<evidence type="ECO:0000256" key="4">
    <source>
        <dbReference type="ARBA" id="ARBA00022771"/>
    </source>
</evidence>
<feature type="domain" description="C2H2-type" evidence="9">
    <location>
        <begin position="171"/>
        <end position="198"/>
    </location>
</feature>
<evidence type="ECO:0000313" key="10">
    <source>
        <dbReference type="EMBL" id="CAG6693452.1"/>
    </source>
</evidence>
<protein>
    <submittedName>
        <fullName evidence="10">Zinc finger protein 485</fullName>
    </submittedName>
</protein>
<dbReference type="Pfam" id="PF23611">
    <property type="entry name" value="zf-C2H2_16"/>
    <property type="match status" value="1"/>
</dbReference>
<organism evidence="10">
    <name type="scientific">Cacopsylla melanoneura</name>
    <dbReference type="NCBI Taxonomy" id="428564"/>
    <lineage>
        <taxon>Eukaryota</taxon>
        <taxon>Metazoa</taxon>
        <taxon>Ecdysozoa</taxon>
        <taxon>Arthropoda</taxon>
        <taxon>Hexapoda</taxon>
        <taxon>Insecta</taxon>
        <taxon>Pterygota</taxon>
        <taxon>Neoptera</taxon>
        <taxon>Paraneoptera</taxon>
        <taxon>Hemiptera</taxon>
        <taxon>Sternorrhyncha</taxon>
        <taxon>Psylloidea</taxon>
        <taxon>Psyllidae</taxon>
        <taxon>Psyllinae</taxon>
        <taxon>Cacopsylla</taxon>
    </lineage>
</organism>
<name>A0A8D8XDX4_9HEMI</name>
<evidence type="ECO:0000256" key="1">
    <source>
        <dbReference type="ARBA" id="ARBA00004123"/>
    </source>
</evidence>
<sequence length="222" mass="26334">MPRTDNQYIYGCTMCSYHCSGRRFMIRHIARHKKIKKVRSHKCPECEYTARSLSGLKNHIRVHSSHKPYKCSNCEYKTAYNYALRRHKLICLDSDPPSPITAEKQKNLRFDYCIHCEEEFSGDIIEHCRYCPSKPKTDERYNYYCTMCNFHSRLRCFTVRHIDCHKKVRPYKCTQCDYAATKPGKIRVHMRMHTGEKPYICSKCGATFSYADSIKKHSKRCK</sequence>
<feature type="domain" description="C2H2-type" evidence="9">
    <location>
        <begin position="199"/>
        <end position="222"/>
    </location>
</feature>
<evidence type="ECO:0000256" key="7">
    <source>
        <dbReference type="ARBA" id="ARBA00037948"/>
    </source>
</evidence>
<keyword evidence="6" id="KW-0539">Nucleus</keyword>
<accession>A0A8D8XDX4</accession>
<evidence type="ECO:0000256" key="2">
    <source>
        <dbReference type="ARBA" id="ARBA00022723"/>
    </source>
</evidence>
<evidence type="ECO:0000256" key="3">
    <source>
        <dbReference type="ARBA" id="ARBA00022737"/>
    </source>
</evidence>
<evidence type="ECO:0000256" key="5">
    <source>
        <dbReference type="ARBA" id="ARBA00022833"/>
    </source>
</evidence>
<dbReference type="InterPro" id="IPR036236">
    <property type="entry name" value="Znf_C2H2_sf"/>
</dbReference>
<dbReference type="SUPFAM" id="SSF57667">
    <property type="entry name" value="beta-beta-alpha zinc fingers"/>
    <property type="match status" value="2"/>
</dbReference>
<keyword evidence="4 8" id="KW-0863">Zinc-finger</keyword>
<evidence type="ECO:0000256" key="6">
    <source>
        <dbReference type="ARBA" id="ARBA00023242"/>
    </source>
</evidence>
<dbReference type="InterPro" id="IPR056438">
    <property type="entry name" value="Znf-C2H2_CTCF"/>
</dbReference>
<dbReference type="GO" id="GO:0005634">
    <property type="term" value="C:nucleus"/>
    <property type="evidence" value="ECO:0007669"/>
    <property type="project" value="UniProtKB-SubCell"/>
</dbReference>
<dbReference type="InterPro" id="IPR013087">
    <property type="entry name" value="Znf_C2H2_type"/>
</dbReference>
<dbReference type="InterPro" id="IPR050527">
    <property type="entry name" value="Snail/Krueppel_Znf"/>
</dbReference>
<dbReference type="AlphaFoldDB" id="A0A8D8XDX4"/>
<dbReference type="SMART" id="SM00355">
    <property type="entry name" value="ZnF_C2H2"/>
    <property type="match status" value="6"/>
</dbReference>
<dbReference type="GO" id="GO:0000981">
    <property type="term" value="F:DNA-binding transcription factor activity, RNA polymerase II-specific"/>
    <property type="evidence" value="ECO:0007669"/>
    <property type="project" value="TreeGrafter"/>
</dbReference>
<dbReference type="PROSITE" id="PS00028">
    <property type="entry name" value="ZINC_FINGER_C2H2_1"/>
    <property type="match status" value="1"/>
</dbReference>
<evidence type="ECO:0000256" key="8">
    <source>
        <dbReference type="PROSITE-ProRule" id="PRU00042"/>
    </source>
</evidence>
<dbReference type="FunFam" id="3.30.160.60:FF:000448">
    <property type="entry name" value="RE1-silencing transcription factor A"/>
    <property type="match status" value="1"/>
</dbReference>
<feature type="domain" description="C2H2-type" evidence="9">
    <location>
        <begin position="41"/>
        <end position="68"/>
    </location>
</feature>
<dbReference type="PANTHER" id="PTHR24388">
    <property type="entry name" value="ZINC FINGER PROTEIN"/>
    <property type="match status" value="1"/>
</dbReference>
<dbReference type="GO" id="GO:0030674">
    <property type="term" value="F:protein-macromolecule adaptor activity"/>
    <property type="evidence" value="ECO:0007669"/>
    <property type="project" value="UniProtKB-ARBA"/>
</dbReference>
<dbReference type="GO" id="GO:0008270">
    <property type="term" value="F:zinc ion binding"/>
    <property type="evidence" value="ECO:0007669"/>
    <property type="project" value="UniProtKB-KW"/>
</dbReference>
<dbReference type="Pfam" id="PF00096">
    <property type="entry name" value="zf-C2H2"/>
    <property type="match status" value="2"/>
</dbReference>
<keyword evidence="5" id="KW-0862">Zinc</keyword>